<reference evidence="5 6" key="1">
    <citation type="journal article" date="2014" name="Int. J. Syst. Evol. Microbiol.">
        <title>Complete genome sequence of Corynebacterium casei LMG S-19264T (=DSM 44701T), isolated from a smear-ripened cheese.</title>
        <authorList>
            <consortium name="US DOE Joint Genome Institute (JGI-PGF)"/>
            <person name="Walter F."/>
            <person name="Albersmeier A."/>
            <person name="Kalinowski J."/>
            <person name="Ruckert C."/>
        </authorList>
    </citation>
    <scope>NUCLEOTIDE SEQUENCE [LARGE SCALE GENOMIC DNA]</scope>
    <source>
        <strain evidence="5 6">KCTC 12866</strain>
    </source>
</reference>
<protein>
    <recommendedName>
        <fullName evidence="7">Heparinase II/III-like protein</fullName>
    </recommendedName>
</protein>
<comment type="caution">
    <text evidence="5">The sequence shown here is derived from an EMBL/GenBank/DDBJ whole genome shotgun (WGS) entry which is preliminary data.</text>
</comment>
<evidence type="ECO:0000313" key="5">
    <source>
        <dbReference type="EMBL" id="GHB73010.1"/>
    </source>
</evidence>
<feature type="domain" description="Heparinase II/III-like C-terminal" evidence="2">
    <location>
        <begin position="467"/>
        <end position="529"/>
    </location>
</feature>
<evidence type="ECO:0000313" key="6">
    <source>
        <dbReference type="Proteomes" id="UP000598271"/>
    </source>
</evidence>
<evidence type="ECO:0000259" key="3">
    <source>
        <dbReference type="Pfam" id="PF26374"/>
    </source>
</evidence>
<dbReference type="Pfam" id="PF26374">
    <property type="entry name" value="Ulvan_lyaseC"/>
    <property type="match status" value="1"/>
</dbReference>
<dbReference type="GO" id="GO:0030313">
    <property type="term" value="C:cell envelope"/>
    <property type="evidence" value="ECO:0007669"/>
    <property type="project" value="UniProtKB-SubCell"/>
</dbReference>
<evidence type="ECO:0000256" key="1">
    <source>
        <dbReference type="ARBA" id="ARBA00004196"/>
    </source>
</evidence>
<dbReference type="Pfam" id="PF07940">
    <property type="entry name" value="Hepar_II_III_C"/>
    <property type="match status" value="1"/>
</dbReference>
<evidence type="ECO:0008006" key="7">
    <source>
        <dbReference type="Google" id="ProtNLM"/>
    </source>
</evidence>
<sequence length="861" mass="96243">MSFLGMKYVFSIVLVVSFVGAGTFNSSVAQGVQRPMIWVKASDRKAILDKIESQAWAADYYQAFKKRVESDLLLHQQDAGKYLDKMPLDWTRTTGTIPPILPITGFNGEVATGRLNVLHYMMTGVDCAVLYFLTDDEAYAQLSLDVLHTLIEGLVQIKPNPNGHNGGGYLYPEDHLREAREIGAAVPIIYDFVYPFIQKGGMPYDIAQKKKVAFSHPHADNVFKTYIQLALEQGGTNNNWPVLESSSLVGNTLALSDDHERDSFLEYYLTKNTPHQDALEKVAGHYLDYRGFWPESLGYSGAVASLSTYLMTLLTKNDPTLNLGNKYPQIPFALTTPYYLTYPNGDETVLFGDGHRHFESDYDSFETAYHLGQLSQNQKMMTEFGNLLNSAIHHKTYDRGRLGKRNYGAEVYREPLHLLWHAPVIAGQVKNYPLPVTDELPFAGITLQRNLSPTGRSEDALMGFVGGGAHVHGHGSGMTMELYGQGYVLGPKAGRGTYTTDLHENYYRLFASHNTVVVNGASETDGGWVNLGINRVERIAAEPEVRKKPVSENYSFSTSQFRDDKGEKAEAAQERTLGIVRTSPTTGYYVDIFRSKSDLPDEYHDYIYRNLADKLILEHSGRTVDFQKDSVRFRAPAAKEWVRNRTFRHPGWHFFKQVETARLRDGGEVTALFSANRLGEKPVKMKLFINNPKDREYTRAVSPLSREVAKPYGERDNPTLVIRQKGGAWQQPFAVVYEPYSADKGSVESVESIRQNNVLKALKITSNVSGNTVVQYVIVADKPDASFEDEPSGISFTGRYGVVTLTGDHELQSVYVGEGSGFRFKKARIQSDNQKAFSAFVDFTGISPKVSGPENLLVTSP</sequence>
<dbReference type="AlphaFoldDB" id="A0A8J3DA60"/>
<dbReference type="Proteomes" id="UP000598271">
    <property type="component" value="Unassembled WGS sequence"/>
</dbReference>
<name>A0A8J3DA60_9BACT</name>
<dbReference type="GO" id="GO:0016829">
    <property type="term" value="F:lyase activity"/>
    <property type="evidence" value="ECO:0007669"/>
    <property type="project" value="InterPro"/>
</dbReference>
<dbReference type="Gene3D" id="2.70.98.70">
    <property type="match status" value="1"/>
</dbReference>
<gene>
    <name evidence="5" type="ORF">GCM10007390_28880</name>
</gene>
<dbReference type="InterPro" id="IPR012480">
    <property type="entry name" value="Hepar_II_III_C"/>
</dbReference>
<dbReference type="InterPro" id="IPR058848">
    <property type="entry name" value="Ulvan_lyase_C"/>
</dbReference>
<feature type="domain" description="Endo-acting ulvan lyase C-terminal" evidence="3">
    <location>
        <begin position="747"/>
        <end position="839"/>
    </location>
</feature>
<dbReference type="SUPFAM" id="SSF48230">
    <property type="entry name" value="Chondroitin AC/alginate lyase"/>
    <property type="match status" value="1"/>
</dbReference>
<dbReference type="Gene3D" id="1.50.10.100">
    <property type="entry name" value="Chondroitin AC/alginate lyase"/>
    <property type="match status" value="1"/>
</dbReference>
<feature type="domain" description="Endo-acting ulvan lyase 2nd" evidence="4">
    <location>
        <begin position="290"/>
        <end position="433"/>
    </location>
</feature>
<dbReference type="InterPro" id="IPR008929">
    <property type="entry name" value="Chondroitin_lyas"/>
</dbReference>
<keyword evidence="6" id="KW-1185">Reference proteome</keyword>
<dbReference type="Pfam" id="PF26377">
    <property type="entry name" value="Ulvan_lyase_2nd"/>
    <property type="match status" value="1"/>
</dbReference>
<proteinExistence type="predicted"/>
<accession>A0A8J3DA60</accession>
<evidence type="ECO:0000259" key="4">
    <source>
        <dbReference type="Pfam" id="PF26377"/>
    </source>
</evidence>
<evidence type="ECO:0000259" key="2">
    <source>
        <dbReference type="Pfam" id="PF07940"/>
    </source>
</evidence>
<comment type="subcellular location">
    <subcellularLocation>
        <location evidence="1">Cell envelope</location>
    </subcellularLocation>
</comment>
<organism evidence="5 6">
    <name type="scientific">Persicitalea jodogahamensis</name>
    <dbReference type="NCBI Taxonomy" id="402147"/>
    <lineage>
        <taxon>Bacteria</taxon>
        <taxon>Pseudomonadati</taxon>
        <taxon>Bacteroidota</taxon>
        <taxon>Cytophagia</taxon>
        <taxon>Cytophagales</taxon>
        <taxon>Spirosomataceae</taxon>
        <taxon>Persicitalea</taxon>
    </lineage>
</organism>
<dbReference type="InterPro" id="IPR058849">
    <property type="entry name" value="Ulvan_lyase_2nd"/>
</dbReference>
<dbReference type="EMBL" id="BMXF01000002">
    <property type="protein sequence ID" value="GHB73010.1"/>
    <property type="molecule type" value="Genomic_DNA"/>
</dbReference>